<proteinExistence type="predicted"/>
<accession>A0A7W7Y7T1</accession>
<comment type="caution">
    <text evidence="2">The sequence shown here is derived from an EMBL/GenBank/DDBJ whole genome shotgun (WGS) entry which is preliminary data.</text>
</comment>
<sequence>MNSIETAAPLIVGTLDSDGNDLSSLPGSDPAALEMLRAMIGGIAPQQTGLVSMAGGASEAKTLSTKIQTLLSKALADESLSESLASIMTALQGRLSASTAPVEAAAALLAADQSSISIPGAGTLPKSVFSPETAAFPPAEAAFSPDSLAMMKQLLGSMQDPASSTVTDPALQELQQALGAALNPPVDEVTEPFKIDPADTPPPPPDTSSLGHSILHSLGAHSSAAAAPVSHAPSAERVEQVSALITEMADRVLVTDPLHGQTQEVRITLADDLMPGTDLRVWREDGGQLRVEFDTVSPYWARVLNEASPLLAQRLNERLGQPEQPAQVTVQHHGGQPEDGRSRNRQSPWEFAQQALNS</sequence>
<organism evidence="2 3">
    <name type="scientific">Prosthecobacter vanneervenii</name>
    <dbReference type="NCBI Taxonomy" id="48466"/>
    <lineage>
        <taxon>Bacteria</taxon>
        <taxon>Pseudomonadati</taxon>
        <taxon>Verrucomicrobiota</taxon>
        <taxon>Verrucomicrobiia</taxon>
        <taxon>Verrucomicrobiales</taxon>
        <taxon>Verrucomicrobiaceae</taxon>
        <taxon>Prosthecobacter</taxon>
    </lineage>
</organism>
<name>A0A7W7Y7T1_9BACT</name>
<evidence type="ECO:0000256" key="1">
    <source>
        <dbReference type="SAM" id="MobiDB-lite"/>
    </source>
</evidence>
<dbReference type="Proteomes" id="UP000590740">
    <property type="component" value="Unassembled WGS sequence"/>
</dbReference>
<reference evidence="2 3" key="1">
    <citation type="submission" date="2020-08" db="EMBL/GenBank/DDBJ databases">
        <title>Genomic Encyclopedia of Type Strains, Phase IV (KMG-IV): sequencing the most valuable type-strain genomes for metagenomic binning, comparative biology and taxonomic classification.</title>
        <authorList>
            <person name="Goeker M."/>
        </authorList>
    </citation>
    <scope>NUCLEOTIDE SEQUENCE [LARGE SCALE GENOMIC DNA]</scope>
    <source>
        <strain evidence="2 3">DSM 12252</strain>
    </source>
</reference>
<evidence type="ECO:0000313" key="3">
    <source>
        <dbReference type="Proteomes" id="UP000590740"/>
    </source>
</evidence>
<dbReference type="EMBL" id="JACHIG010000001">
    <property type="protein sequence ID" value="MBB5031222.1"/>
    <property type="molecule type" value="Genomic_DNA"/>
</dbReference>
<evidence type="ECO:0000313" key="2">
    <source>
        <dbReference type="EMBL" id="MBB5031222.1"/>
    </source>
</evidence>
<feature type="region of interest" description="Disordered" evidence="1">
    <location>
        <begin position="321"/>
        <end position="358"/>
    </location>
</feature>
<protein>
    <submittedName>
        <fullName evidence="2">Type III secretion system needle length determinant</fullName>
    </submittedName>
</protein>
<gene>
    <name evidence="2" type="ORF">HNQ65_000776</name>
</gene>
<feature type="region of interest" description="Disordered" evidence="1">
    <location>
        <begin position="187"/>
        <end position="213"/>
    </location>
</feature>
<dbReference type="AlphaFoldDB" id="A0A7W7Y7T1"/>
<keyword evidence="3" id="KW-1185">Reference proteome</keyword>
<dbReference type="RefSeq" id="WP_184338154.1">
    <property type="nucleotide sequence ID" value="NZ_JACHIG010000001.1"/>
</dbReference>